<proteinExistence type="predicted"/>
<evidence type="ECO:0000313" key="3">
    <source>
        <dbReference type="Proteomes" id="UP000182719"/>
    </source>
</evidence>
<protein>
    <recommendedName>
        <fullName evidence="4">Phage resistance protein</fullName>
    </recommendedName>
</protein>
<feature type="compositionally biased region" description="Gly residues" evidence="1">
    <location>
        <begin position="1149"/>
        <end position="1159"/>
    </location>
</feature>
<reference evidence="3" key="1">
    <citation type="submission" date="2016-10" db="EMBL/GenBank/DDBJ databases">
        <authorList>
            <person name="Varghese N."/>
            <person name="Submissions S."/>
        </authorList>
    </citation>
    <scope>NUCLEOTIDE SEQUENCE [LARGE SCALE GENOMIC DNA]</scope>
    <source>
        <strain evidence="3">DSM 17044</strain>
    </source>
</reference>
<name>A0A1H8EI68_STIAU</name>
<dbReference type="OrthoDB" id="3201900at2"/>
<gene>
    <name evidence="2" type="ORF">SAMN05444354_13314</name>
</gene>
<keyword evidence="3" id="KW-1185">Reference proteome</keyword>
<evidence type="ECO:0000313" key="2">
    <source>
        <dbReference type="EMBL" id="SEN18577.1"/>
    </source>
</evidence>
<dbReference type="Proteomes" id="UP000182719">
    <property type="component" value="Unassembled WGS sequence"/>
</dbReference>
<sequence>MNISEAYNLPSREDLTALGFVVRLDVPQSDEERRRLVDEYVFTPAVRQSLPGIFEGMKHALARGEPLGRFIHGSFGSGKSHFLSMLGLLLEDDAQAWGKPDALVRELGEKHRGWVCDARLLTVRLHMLSEAGGSGFDRAVYEAFNRTLARHGKPPFEFLHVQGVLDEARREAELYGPAFWRNLEDGGVVASHEDFEALASGSPEEREALARALLQFKGRDAASAGVDPQWGEGLRRLTQHAKAQGYGGVVFLVDEFLLWLSDKAATEFKAAINQLTVMVDHAGGQRPLPVLAFIARQRNIQEFFPDLTYDHELHEHLRHHTKRFEETTLQDVELRHICKERILKPRHPAQVRAAVEQLAESQKKVLPAVLQSADVEYLKDVYPFHPALIEALIDVSSLLQRERTALRLLYELLVVHNPKLELGKLLPVGRAFDALFPPSGVEAGKGADDLKAIHRLYYESFRPAMDAMLREAEESGGTFDAKRRQALEEIVKTVLLAEASPRLKGPGMKVSRLVLLNDAEVAGEMERTRRARVAEDLLQLSRRVGTLQVSGTAPDYDVSVVLKGANFGELLERARGRTGGEHTRYATFFSVFTEVMGLAKTAGFRELTEGQEGDLKVKWRGTQRRGSVKLCNVREQPHAAFRPQPGDEFRILVDYPWDEKGHTVEEDRQRARDYTRRNGSAWALCWLPRHLTPQELGVLKDLAAVRFLLTKEGQEDLLANLSIADRQSVVDRARAQEATLARSFQDTLKVAYKDHGAIESLAVDVPAELSRPELHENLEQLGCALLERHYPQHPTFGVEPRVEDLQVLCDWMVKAHEAGTPLEFDERQGKVLTNLGRPLELVELGQTRGTLRRDTRYVKTVLEAATSESLMWGAVEQRLEDPFGLPPAVRCFFLAFFARAYGYRVVDGTGSPWEPRVEPSVRANLKLVRAPLLSVAMWGQVVDLAVQLFEKMPRPGQRTLGEQDKLVGLLRERGEECRKTLVKVRERLVQLGVGGRRVAEVDDAIARLKPLVVRESEAHVLLEALLQAWSGEGRDAARAAVQNAAALWEALEALGERLRTQVQTAAGKVPHLEPEARACLTDLEALLGASELARSLRKASVDAWNRSAETLLSRILDALTPAKPPAPVQPPGGSGVTSPSGVGNVVSGTGQGSQVGGGPGPFEVVLEGVPVQLGGQGAELDALWSKLRSRLVTLEPGAVEVIVTVRRR</sequence>
<feature type="compositionally biased region" description="Low complexity" evidence="1">
    <location>
        <begin position="1136"/>
        <end position="1148"/>
    </location>
</feature>
<accession>A0A1H8EI68</accession>
<evidence type="ECO:0000256" key="1">
    <source>
        <dbReference type="SAM" id="MobiDB-lite"/>
    </source>
</evidence>
<dbReference type="RefSeq" id="WP_143101690.1">
    <property type="nucleotide sequence ID" value="NZ_FOAP01000033.1"/>
</dbReference>
<evidence type="ECO:0008006" key="4">
    <source>
        <dbReference type="Google" id="ProtNLM"/>
    </source>
</evidence>
<dbReference type="AlphaFoldDB" id="A0A1H8EI68"/>
<feature type="region of interest" description="Disordered" evidence="1">
    <location>
        <begin position="1122"/>
        <end position="1159"/>
    </location>
</feature>
<dbReference type="EMBL" id="FOAP01000033">
    <property type="protein sequence ID" value="SEN18577.1"/>
    <property type="molecule type" value="Genomic_DNA"/>
</dbReference>
<organism evidence="2 3">
    <name type="scientific">Stigmatella aurantiaca</name>
    <dbReference type="NCBI Taxonomy" id="41"/>
    <lineage>
        <taxon>Bacteria</taxon>
        <taxon>Pseudomonadati</taxon>
        <taxon>Myxococcota</taxon>
        <taxon>Myxococcia</taxon>
        <taxon>Myxococcales</taxon>
        <taxon>Cystobacterineae</taxon>
        <taxon>Archangiaceae</taxon>
        <taxon>Stigmatella</taxon>
    </lineage>
</organism>